<dbReference type="InterPro" id="IPR015920">
    <property type="entry name" value="Cellobiose_DH-like_cyt"/>
</dbReference>
<keyword evidence="2" id="KW-0812">Transmembrane</keyword>
<name>A0ABR3GA10_9PEZI</name>
<dbReference type="EMBL" id="JBBBZM010000158">
    <property type="protein sequence ID" value="KAL0632656.1"/>
    <property type="molecule type" value="Genomic_DNA"/>
</dbReference>
<accession>A0ABR3GA10</accession>
<dbReference type="PANTHER" id="PTHR47797">
    <property type="entry name" value="DEHYDROGENASE, PUTATIVE (AFU_ORTHOLOGUE AFUA_8G05805)-RELATED"/>
    <property type="match status" value="1"/>
</dbReference>
<dbReference type="PANTHER" id="PTHR47797:SF1">
    <property type="entry name" value="CYTOCHROME B561 DOMAIN-CONTAINING PROTEIN-RELATED"/>
    <property type="match status" value="1"/>
</dbReference>
<dbReference type="InterPro" id="IPR005018">
    <property type="entry name" value="DOMON_domain"/>
</dbReference>
<dbReference type="Gene3D" id="2.60.40.1210">
    <property type="entry name" value="Cellobiose dehydrogenase, cytochrome domain"/>
    <property type="match status" value="1"/>
</dbReference>
<reference evidence="4 5" key="1">
    <citation type="submission" date="2024-02" db="EMBL/GenBank/DDBJ databases">
        <title>Discinaceae phylogenomics.</title>
        <authorList>
            <person name="Dirks A.C."/>
            <person name="James T.Y."/>
        </authorList>
    </citation>
    <scope>NUCLEOTIDE SEQUENCE [LARGE SCALE GENOMIC DNA]</scope>
    <source>
        <strain evidence="4 5">ACD0624</strain>
    </source>
</reference>
<evidence type="ECO:0000313" key="4">
    <source>
        <dbReference type="EMBL" id="KAL0632656.1"/>
    </source>
</evidence>
<dbReference type="Pfam" id="PF16010">
    <property type="entry name" value="CDH-cyt"/>
    <property type="match status" value="1"/>
</dbReference>
<feature type="compositionally biased region" description="Low complexity" evidence="1">
    <location>
        <begin position="163"/>
        <end position="179"/>
    </location>
</feature>
<dbReference type="Proteomes" id="UP001447188">
    <property type="component" value="Unassembled WGS sequence"/>
</dbReference>
<dbReference type="SUPFAM" id="SSF49344">
    <property type="entry name" value="CBD9-like"/>
    <property type="match status" value="1"/>
</dbReference>
<feature type="domain" description="DOMON" evidence="3">
    <location>
        <begin position="4"/>
        <end position="121"/>
    </location>
</feature>
<organism evidence="4 5">
    <name type="scientific">Discina gigas</name>
    <dbReference type="NCBI Taxonomy" id="1032678"/>
    <lineage>
        <taxon>Eukaryota</taxon>
        <taxon>Fungi</taxon>
        <taxon>Dikarya</taxon>
        <taxon>Ascomycota</taxon>
        <taxon>Pezizomycotina</taxon>
        <taxon>Pezizomycetes</taxon>
        <taxon>Pezizales</taxon>
        <taxon>Discinaceae</taxon>
        <taxon>Discina</taxon>
    </lineage>
</organism>
<feature type="region of interest" description="Disordered" evidence="1">
    <location>
        <begin position="158"/>
        <end position="186"/>
    </location>
</feature>
<dbReference type="PROSITE" id="PS50836">
    <property type="entry name" value="DOMON"/>
    <property type="match status" value="1"/>
</dbReference>
<keyword evidence="2" id="KW-1133">Transmembrane helix</keyword>
<proteinExistence type="predicted"/>
<dbReference type="SMART" id="SM00664">
    <property type="entry name" value="DoH"/>
    <property type="match status" value="1"/>
</dbReference>
<evidence type="ECO:0000256" key="2">
    <source>
        <dbReference type="SAM" id="Phobius"/>
    </source>
</evidence>
<feature type="transmembrane region" description="Helical" evidence="2">
    <location>
        <begin position="195"/>
        <end position="214"/>
    </location>
</feature>
<gene>
    <name evidence="4" type="ORF">Q9L58_008461</name>
</gene>
<evidence type="ECO:0000256" key="1">
    <source>
        <dbReference type="SAM" id="MobiDB-lite"/>
    </source>
</evidence>
<comment type="caution">
    <text evidence="4">The sequence shown here is derived from an EMBL/GenBank/DDBJ whole genome shotgun (WGS) entry which is preliminary data.</text>
</comment>
<evidence type="ECO:0000259" key="3">
    <source>
        <dbReference type="PROSITE" id="PS50836"/>
    </source>
</evidence>
<dbReference type="CDD" id="cd09630">
    <property type="entry name" value="CDH_like_cytochrome"/>
    <property type="match status" value="1"/>
</dbReference>
<keyword evidence="2" id="KW-0472">Membrane</keyword>
<evidence type="ECO:0000313" key="5">
    <source>
        <dbReference type="Proteomes" id="UP001447188"/>
    </source>
</evidence>
<sequence length="215" mass="22681">MASQSYGVKVNIPSSGNDVFLQLSGPAKAGWVGTGIGTQMKGALIFVIYSDGNGNVTVSPRLGLGEFEPEFESSIDYTLLEGSGVENGIMTANIRCGNCRKWNGGSLDVTTTSQNFIWSIGNNEQVATTKPDAEIHQHKAFGFYALNLKDATSTNATSNPFLTSGTSTSTGNTSSATGSEPGVSIAPPRTKADKVLIAHGMILSFTAFAFHHFYL</sequence>
<protein>
    <recommendedName>
        <fullName evidence="3">DOMON domain-containing protein</fullName>
    </recommendedName>
</protein>
<keyword evidence="5" id="KW-1185">Reference proteome</keyword>